<protein>
    <submittedName>
        <fullName evidence="2">Uncharacterized protein</fullName>
    </submittedName>
</protein>
<gene>
    <name evidence="2" type="ORF">D7Z96_05710</name>
</gene>
<sequence>MSLSRKSLAVSVVVFAAALGFAPAASATIHPLVESFDCANQTAFAHHPIGDVADPPGVTPGYGSHSDKSTLRSVMAVLGNNPSSPAAFGHKLDGECGHAGP</sequence>
<feature type="chain" id="PRO_5017372934" evidence="1">
    <location>
        <begin position="28"/>
        <end position="101"/>
    </location>
</feature>
<reference evidence="2 3" key="1">
    <citation type="submission" date="2018-10" db="EMBL/GenBank/DDBJ databases">
        <title>Genome-guide identification and characterization of bacteria that degrade polycyclic aromatic hydrocarbons and resist hexavalent chromium simultaneously.</title>
        <authorList>
            <person name="Feng H."/>
        </authorList>
    </citation>
    <scope>NUCLEOTIDE SEQUENCE [LARGE SCALE GENOMIC DNA]</scope>
    <source>
        <strain evidence="2 3">J015</strain>
    </source>
</reference>
<name>A0A3B0FZF2_PSEPS</name>
<dbReference type="EMBL" id="RBNH01000004">
    <property type="protein sequence ID" value="RKO25310.1"/>
    <property type="molecule type" value="Genomic_DNA"/>
</dbReference>
<accession>A0A3B0FZF2</accession>
<dbReference type="RefSeq" id="WP_120691891.1">
    <property type="nucleotide sequence ID" value="NZ_RBNH01000004.1"/>
</dbReference>
<evidence type="ECO:0000313" key="3">
    <source>
        <dbReference type="Proteomes" id="UP000273159"/>
    </source>
</evidence>
<evidence type="ECO:0000313" key="2">
    <source>
        <dbReference type="EMBL" id="RKO25310.1"/>
    </source>
</evidence>
<dbReference type="Proteomes" id="UP000273159">
    <property type="component" value="Unassembled WGS sequence"/>
</dbReference>
<feature type="signal peptide" evidence="1">
    <location>
        <begin position="1"/>
        <end position="27"/>
    </location>
</feature>
<dbReference type="AlphaFoldDB" id="A0A3B0FZF2"/>
<keyword evidence="1" id="KW-0732">Signal</keyword>
<comment type="caution">
    <text evidence="2">The sequence shown here is derived from an EMBL/GenBank/DDBJ whole genome shotgun (WGS) entry which is preliminary data.</text>
</comment>
<reference evidence="3" key="2">
    <citation type="submission" date="2018-10" db="EMBL/GenBank/DDBJ databases">
        <authorList>
            <person name="Wang Y."/>
            <person name="Wang J."/>
            <person name="Yang X."/>
            <person name="Wang Z."/>
            <person name="Huang Y."/>
        </authorList>
    </citation>
    <scope>NUCLEOTIDE SEQUENCE [LARGE SCALE GENOMIC DNA]</scope>
    <source>
        <strain evidence="3">J015</strain>
    </source>
</reference>
<organism evidence="2 3">
    <name type="scientific">Pseudarthrobacter phenanthrenivorans</name>
    <name type="common">Arthrobacter phenanthrenivorans</name>
    <dbReference type="NCBI Taxonomy" id="361575"/>
    <lineage>
        <taxon>Bacteria</taxon>
        <taxon>Bacillati</taxon>
        <taxon>Actinomycetota</taxon>
        <taxon>Actinomycetes</taxon>
        <taxon>Micrococcales</taxon>
        <taxon>Micrococcaceae</taxon>
        <taxon>Pseudarthrobacter</taxon>
    </lineage>
</organism>
<proteinExistence type="predicted"/>
<evidence type="ECO:0000256" key="1">
    <source>
        <dbReference type="SAM" id="SignalP"/>
    </source>
</evidence>